<proteinExistence type="inferred from homology"/>
<gene>
    <name evidence="3" type="ORF">JQC75_13195</name>
</gene>
<dbReference type="EMBL" id="CP069213">
    <property type="protein sequence ID" value="QRH00828.1"/>
    <property type="molecule type" value="Genomic_DNA"/>
</dbReference>
<dbReference type="SUPFAM" id="SSF82657">
    <property type="entry name" value="BolA-like"/>
    <property type="match status" value="1"/>
</dbReference>
<dbReference type="Proteomes" id="UP000596252">
    <property type="component" value="Chromosome"/>
</dbReference>
<dbReference type="InterPro" id="IPR050961">
    <property type="entry name" value="BolA/IbaG_stress_morph_reg"/>
</dbReference>
<accession>A0ABX7G0N1</accession>
<comment type="similarity">
    <text evidence="1 2">Belongs to the BolA/IbaG family.</text>
</comment>
<evidence type="ECO:0000313" key="4">
    <source>
        <dbReference type="Proteomes" id="UP000596252"/>
    </source>
</evidence>
<name>A0ABX7G0N1_9GAMM</name>
<protein>
    <submittedName>
        <fullName evidence="3">BolA/IbaG family iron-sulfur metabolism protein</fullName>
    </submittedName>
</protein>
<dbReference type="RefSeq" id="WP_203324533.1">
    <property type="nucleotide sequence ID" value="NZ_CP069213.1"/>
</dbReference>
<dbReference type="Gene3D" id="3.30.300.90">
    <property type="entry name" value="BolA-like"/>
    <property type="match status" value="1"/>
</dbReference>
<reference evidence="3 4" key="1">
    <citation type="journal article" date="2012" name="Antonie Van Leeuwenhoek">
        <title>Shewanella litorisediminis sp. nov., a gammaproteobacterium isolated from a tidal flat sediment.</title>
        <authorList>
            <person name="Lee M.H."/>
            <person name="Yoon J.H."/>
        </authorList>
    </citation>
    <scope>NUCLEOTIDE SEQUENCE [LARGE SCALE GENOMIC DNA]</scope>
    <source>
        <strain evidence="3 4">SMK1-12</strain>
    </source>
</reference>
<keyword evidence="4" id="KW-1185">Reference proteome</keyword>
<dbReference type="Pfam" id="PF01722">
    <property type="entry name" value="BolA"/>
    <property type="match status" value="1"/>
</dbReference>
<organism evidence="3 4">
    <name type="scientific">Shewanella litorisediminis</name>
    <dbReference type="NCBI Taxonomy" id="1173586"/>
    <lineage>
        <taxon>Bacteria</taxon>
        <taxon>Pseudomonadati</taxon>
        <taxon>Pseudomonadota</taxon>
        <taxon>Gammaproteobacteria</taxon>
        <taxon>Alteromonadales</taxon>
        <taxon>Shewanellaceae</taxon>
        <taxon>Shewanella</taxon>
    </lineage>
</organism>
<dbReference type="PIRSF" id="PIRSF003113">
    <property type="entry name" value="BolA"/>
    <property type="match status" value="1"/>
</dbReference>
<dbReference type="PANTHER" id="PTHR46229">
    <property type="entry name" value="BOLA TRANSCRIPTION REGULATOR"/>
    <property type="match status" value="1"/>
</dbReference>
<dbReference type="InterPro" id="IPR036065">
    <property type="entry name" value="BolA-like_sf"/>
</dbReference>
<evidence type="ECO:0000256" key="2">
    <source>
        <dbReference type="RuleBase" id="RU003860"/>
    </source>
</evidence>
<sequence length="99" mass="10827">MSVADIISAKLNDAFAPTHLEVINESYMHNVPKGSETHFKVVIASDSFEGQRLIGRHRAVNAALSEELANGVHALSMFTYTPTEWQDMDAVPASPKCRG</sequence>
<dbReference type="PANTHER" id="PTHR46229:SF2">
    <property type="entry name" value="BOLA-LIKE PROTEIN 1"/>
    <property type="match status" value="1"/>
</dbReference>
<dbReference type="InterPro" id="IPR002634">
    <property type="entry name" value="BolA"/>
</dbReference>
<evidence type="ECO:0000313" key="3">
    <source>
        <dbReference type="EMBL" id="QRH00828.1"/>
    </source>
</evidence>
<evidence type="ECO:0000256" key="1">
    <source>
        <dbReference type="ARBA" id="ARBA00005578"/>
    </source>
</evidence>